<name>E2NLS2_9BACE</name>
<protein>
    <recommendedName>
        <fullName evidence="1">FecR N-terminal domain-containing protein</fullName>
    </recommendedName>
</protein>
<feature type="non-terminal residue" evidence="2">
    <location>
        <position position="49"/>
    </location>
</feature>
<gene>
    <name evidence="2" type="ORF">BACCELL_05266</name>
</gene>
<dbReference type="EMBL" id="ACCH01000433">
    <property type="protein sequence ID" value="EEF87128.1"/>
    <property type="molecule type" value="Genomic_DNA"/>
</dbReference>
<reference evidence="2 3" key="1">
    <citation type="submission" date="2008-12" db="EMBL/GenBank/DDBJ databases">
        <authorList>
            <person name="Fulton L."/>
            <person name="Clifton S."/>
            <person name="Fulton B."/>
            <person name="Xu J."/>
            <person name="Minx P."/>
            <person name="Pepin K.H."/>
            <person name="Johnson M."/>
            <person name="Bhonagiri V."/>
            <person name="Nash W.E."/>
            <person name="Mardis E.R."/>
            <person name="Wilson R.K."/>
        </authorList>
    </citation>
    <scope>NUCLEOTIDE SEQUENCE [LARGE SCALE GENOMIC DNA]</scope>
    <source>
        <strain evidence="2 3">DSM 14838</strain>
    </source>
</reference>
<dbReference type="AlphaFoldDB" id="E2NLS2"/>
<accession>E2NLS2</accession>
<dbReference type="InterPro" id="IPR032623">
    <property type="entry name" value="FecR_N"/>
</dbReference>
<evidence type="ECO:0000259" key="1">
    <source>
        <dbReference type="Pfam" id="PF16220"/>
    </source>
</evidence>
<evidence type="ECO:0000313" key="2">
    <source>
        <dbReference type="EMBL" id="EEF87128.1"/>
    </source>
</evidence>
<organism evidence="2 3">
    <name type="scientific">Bacteroides cellulosilyticus DSM 14838</name>
    <dbReference type="NCBI Taxonomy" id="537012"/>
    <lineage>
        <taxon>Bacteria</taxon>
        <taxon>Pseudomonadati</taxon>
        <taxon>Bacteroidota</taxon>
        <taxon>Bacteroidia</taxon>
        <taxon>Bacteroidales</taxon>
        <taxon>Bacteroidaceae</taxon>
        <taxon>Bacteroides</taxon>
    </lineage>
</organism>
<comment type="caution">
    <text evidence="2">The sequence shown here is derived from an EMBL/GenBank/DDBJ whole genome shotgun (WGS) entry which is preliminary data.</text>
</comment>
<evidence type="ECO:0000313" key="3">
    <source>
        <dbReference type="Proteomes" id="UP000003711"/>
    </source>
</evidence>
<sequence length="49" mass="5720">MIKQDFYIANIIARHLSGEITPEESVQLESWRKEDSAHEALFQKICSKE</sequence>
<proteinExistence type="predicted"/>
<dbReference type="Pfam" id="PF16220">
    <property type="entry name" value="DUF4880"/>
    <property type="match status" value="1"/>
</dbReference>
<dbReference type="Proteomes" id="UP000003711">
    <property type="component" value="Unassembled WGS sequence"/>
</dbReference>
<feature type="domain" description="FecR N-terminal" evidence="1">
    <location>
        <begin position="13"/>
        <end position="46"/>
    </location>
</feature>
<reference evidence="2 3" key="2">
    <citation type="submission" date="2009-01" db="EMBL/GenBank/DDBJ databases">
        <title>Draft genome sequence of Bacteroides cellulosilyticus (DSM 14838).</title>
        <authorList>
            <person name="Sudarsanam P."/>
            <person name="Ley R."/>
            <person name="Guruge J."/>
            <person name="Turnbaugh P.J."/>
            <person name="Mahowald M."/>
            <person name="Liep D."/>
            <person name="Gordon J."/>
        </authorList>
    </citation>
    <scope>NUCLEOTIDE SEQUENCE [LARGE SCALE GENOMIC DNA]</scope>
    <source>
        <strain evidence="2 3">DSM 14838</strain>
    </source>
</reference>
<dbReference type="HOGENOM" id="CLU_3145923_0_0_10"/>